<dbReference type="KEGG" id="prf:PeribacterA2_0595"/>
<evidence type="ECO:0000313" key="2">
    <source>
        <dbReference type="Proteomes" id="UP000069135"/>
    </source>
</evidence>
<accession>A0A0S1SBN3</accession>
<reference evidence="2" key="1">
    <citation type="submission" date="2015-10" db="EMBL/GenBank/DDBJ databases">
        <title>Analysis of five complete genome sequences for members of the class Peribacteria in the recently recognized Peregrinibacteria bacterial phylum.</title>
        <authorList>
            <person name="Anantharaman K."/>
            <person name="Brown C.T."/>
            <person name="Burstein D."/>
            <person name="Castelle C.J."/>
            <person name="Probst A.J."/>
            <person name="Thomas B.C."/>
            <person name="Williams K.H."/>
            <person name="Banfield J.F."/>
        </authorList>
    </citation>
    <scope>NUCLEOTIDE SEQUENCE [LARGE SCALE GENOMIC DNA]</scope>
</reference>
<accession>A0A0S1SVG7</accession>
<organism evidence="1 2">
    <name type="scientific">Candidatus Peribacter riflensis</name>
    <dbReference type="NCBI Taxonomy" id="1735162"/>
    <lineage>
        <taxon>Bacteria</taxon>
        <taxon>Candidatus Peregrinibacteriota</taxon>
        <taxon>Candidatus Peribacteria</taxon>
        <taxon>Candidatus Peribacterales</taxon>
        <taxon>Candidatus Peribacteraceae</taxon>
        <taxon>Candidatus Peribacter</taxon>
    </lineage>
</organism>
<evidence type="ECO:0008006" key="3">
    <source>
        <dbReference type="Google" id="ProtNLM"/>
    </source>
</evidence>
<dbReference type="AlphaFoldDB" id="A0A0S1SBN3"/>
<proteinExistence type="predicted"/>
<protein>
    <recommendedName>
        <fullName evidence="3">PRC-barrel domain-containing protein</fullName>
    </recommendedName>
</protein>
<accession>A0A0S1SNX8</accession>
<reference evidence="1 2" key="2">
    <citation type="journal article" date="2016" name="PeerJ">
        <title>Analysis of five complete genome sequences for members of the class Peribacteria in the recently recognized Peregrinibacteria bacterial phylum.</title>
        <authorList>
            <person name="Anantharaman K."/>
            <person name="Brown C.T."/>
            <person name="Burstein D."/>
            <person name="Castelle C.J."/>
            <person name="Probst A.J."/>
            <person name="Thomas B.C."/>
            <person name="Williams K.H."/>
            <person name="Banfield J.F."/>
        </authorList>
    </citation>
    <scope>NUCLEOTIDE SEQUENCE [LARGE SCALE GENOMIC DNA]</scope>
    <source>
        <strain evidence="1">RIFOXYD1_FULL_PER-ii_59_16</strain>
    </source>
</reference>
<gene>
    <name evidence="1" type="ORF">PeribacterD1_0595</name>
</gene>
<sequence length="172" mass="19332">MPIRAEDTEEVIGVVNGILLHPDRGTVEGFFLRVPGFFSSSSLFLSSFDIAHFGRVITVRDHDRIAPAEDFLRVRPLLEDPRSILGQRIQTESGMSMGRCRDVQFETGSLRFTWLFPKRFFRWRDPIAAREIIEVRPAAIIVRDPPAAVSEKGAEPVQPKLVPLLPEVPGNA</sequence>
<name>A0A0S1SBN3_9BACT</name>
<accession>A0A0S1SL97</accession>
<dbReference type="Proteomes" id="UP000069135">
    <property type="component" value="Chromosome"/>
</dbReference>
<accession>A0A0S1SV50</accession>
<evidence type="ECO:0000313" key="1">
    <source>
        <dbReference type="EMBL" id="ALM13277.1"/>
    </source>
</evidence>
<dbReference type="EMBL" id="CP013065">
    <property type="protein sequence ID" value="ALM13277.1"/>
    <property type="molecule type" value="Genomic_DNA"/>
</dbReference>